<comment type="subcellular location">
    <subcellularLocation>
        <location evidence="1">Membrane</location>
        <topology evidence="1">Multi-pass membrane protein</topology>
    </subcellularLocation>
</comment>
<evidence type="ECO:0000256" key="4">
    <source>
        <dbReference type="ARBA" id="ARBA00022989"/>
    </source>
</evidence>
<dbReference type="InterPro" id="IPR004307">
    <property type="entry name" value="TspO_MBR"/>
</dbReference>
<accession>A0A5Q2MZJ4</accession>
<evidence type="ECO:0000256" key="5">
    <source>
        <dbReference type="ARBA" id="ARBA00023136"/>
    </source>
</evidence>
<dbReference type="GO" id="GO:0016020">
    <property type="term" value="C:membrane"/>
    <property type="evidence" value="ECO:0007669"/>
    <property type="project" value="UniProtKB-SubCell"/>
</dbReference>
<evidence type="ECO:0000313" key="7">
    <source>
        <dbReference type="EMBL" id="QGG48404.1"/>
    </source>
</evidence>
<feature type="transmembrane region" description="Helical" evidence="6">
    <location>
        <begin position="41"/>
        <end position="60"/>
    </location>
</feature>
<organism evidence="7 8">
    <name type="scientific">Heliorestis convoluta</name>
    <dbReference type="NCBI Taxonomy" id="356322"/>
    <lineage>
        <taxon>Bacteria</taxon>
        <taxon>Bacillati</taxon>
        <taxon>Bacillota</taxon>
        <taxon>Clostridia</taxon>
        <taxon>Eubacteriales</taxon>
        <taxon>Heliobacteriaceae</taxon>
        <taxon>Heliorestis</taxon>
    </lineage>
</organism>
<dbReference type="EMBL" id="CP045875">
    <property type="protein sequence ID" value="QGG48404.1"/>
    <property type="molecule type" value="Genomic_DNA"/>
</dbReference>
<evidence type="ECO:0000256" key="1">
    <source>
        <dbReference type="ARBA" id="ARBA00004141"/>
    </source>
</evidence>
<feature type="transmembrane region" description="Helical" evidence="6">
    <location>
        <begin position="97"/>
        <end position="120"/>
    </location>
</feature>
<gene>
    <name evidence="7" type="ORF">FTV88_2306</name>
</gene>
<evidence type="ECO:0000256" key="3">
    <source>
        <dbReference type="ARBA" id="ARBA00022692"/>
    </source>
</evidence>
<dbReference type="OrthoDB" id="9795496at2"/>
<feature type="transmembrane region" description="Helical" evidence="6">
    <location>
        <begin position="127"/>
        <end position="148"/>
    </location>
</feature>
<sequence>MRSIVTFIATYALYTLPSFLFPMDQRWLQSLNKPAWSPPGAVVGLVWMLIYGGIALSVALLQDKVGWRNLGWLWKGSFLANVFLVFIYFAGQTVSKNLFLSVLNTALIALTAFLLVFVSWPYYRLSALLFLPYALWSSFATYLAWALYRLNP</sequence>
<evidence type="ECO:0000256" key="2">
    <source>
        <dbReference type="ARBA" id="ARBA00007524"/>
    </source>
</evidence>
<keyword evidence="4 6" id="KW-1133">Transmembrane helix</keyword>
<proteinExistence type="inferred from homology"/>
<dbReference type="Pfam" id="PF03073">
    <property type="entry name" value="TspO_MBR"/>
    <property type="match status" value="1"/>
</dbReference>
<dbReference type="GO" id="GO:0033013">
    <property type="term" value="P:tetrapyrrole metabolic process"/>
    <property type="evidence" value="ECO:0007669"/>
    <property type="project" value="UniProtKB-ARBA"/>
</dbReference>
<dbReference type="CDD" id="cd15904">
    <property type="entry name" value="TSPO_MBR"/>
    <property type="match status" value="1"/>
</dbReference>
<evidence type="ECO:0000256" key="6">
    <source>
        <dbReference type="SAM" id="Phobius"/>
    </source>
</evidence>
<dbReference type="InterPro" id="IPR038330">
    <property type="entry name" value="TspO/MBR-related_sf"/>
</dbReference>
<dbReference type="Proteomes" id="UP000366051">
    <property type="component" value="Chromosome"/>
</dbReference>
<comment type="similarity">
    <text evidence="2">Belongs to the TspO/BZRP family.</text>
</comment>
<feature type="transmembrane region" description="Helical" evidence="6">
    <location>
        <begin position="72"/>
        <end position="91"/>
    </location>
</feature>
<keyword evidence="3 6" id="KW-0812">Transmembrane</keyword>
<reference evidence="8" key="1">
    <citation type="submission" date="2019-11" db="EMBL/GenBank/DDBJ databases">
        <title>Genome sequence of Heliorestis convoluta strain HH, an alkaliphilic and minimalistic phototrophic bacterium from a soda lake in Egypt.</title>
        <authorList>
            <person name="Dewey E.D."/>
            <person name="Stokes L.M."/>
            <person name="Burchell B.M."/>
            <person name="Shaffer K.N."/>
            <person name="Huntington A.M."/>
            <person name="Baker J.M."/>
            <person name="Nadendla S."/>
            <person name="Giglio M.G."/>
            <person name="Touchman J.W."/>
            <person name="Blankenship R.E."/>
            <person name="Madigan M.T."/>
            <person name="Sattley W.M."/>
        </authorList>
    </citation>
    <scope>NUCLEOTIDE SEQUENCE [LARGE SCALE GENOMIC DNA]</scope>
    <source>
        <strain evidence="8">HH</strain>
    </source>
</reference>
<keyword evidence="8" id="KW-1185">Reference proteome</keyword>
<dbReference type="PANTHER" id="PTHR10057">
    <property type="entry name" value="PERIPHERAL-TYPE BENZODIAZEPINE RECEPTOR"/>
    <property type="match status" value="1"/>
</dbReference>
<dbReference type="PANTHER" id="PTHR10057:SF0">
    <property type="entry name" value="TRANSLOCATOR PROTEIN"/>
    <property type="match status" value="1"/>
</dbReference>
<dbReference type="RefSeq" id="WP_153725587.1">
    <property type="nucleotide sequence ID" value="NZ_CP045875.1"/>
</dbReference>
<evidence type="ECO:0000313" key="8">
    <source>
        <dbReference type="Proteomes" id="UP000366051"/>
    </source>
</evidence>
<protein>
    <submittedName>
        <fullName evidence="7">Tryptophan-rich sensory protein</fullName>
    </submittedName>
</protein>
<dbReference type="AlphaFoldDB" id="A0A5Q2MZJ4"/>
<dbReference type="KEGG" id="hcv:FTV88_2306"/>
<name>A0A5Q2MZJ4_9FIRM</name>
<keyword evidence="5 6" id="KW-0472">Membrane</keyword>
<dbReference type="Gene3D" id="1.20.1260.100">
    <property type="entry name" value="TspO/MBR protein"/>
    <property type="match status" value="1"/>
</dbReference>